<keyword evidence="3" id="KW-1185">Reference proteome</keyword>
<organism evidence="2 3">
    <name type="scientific">Dreissena polymorpha</name>
    <name type="common">Zebra mussel</name>
    <name type="synonym">Mytilus polymorpha</name>
    <dbReference type="NCBI Taxonomy" id="45954"/>
    <lineage>
        <taxon>Eukaryota</taxon>
        <taxon>Metazoa</taxon>
        <taxon>Spiralia</taxon>
        <taxon>Lophotrochozoa</taxon>
        <taxon>Mollusca</taxon>
        <taxon>Bivalvia</taxon>
        <taxon>Autobranchia</taxon>
        <taxon>Heteroconchia</taxon>
        <taxon>Euheterodonta</taxon>
        <taxon>Imparidentia</taxon>
        <taxon>Neoheterodontei</taxon>
        <taxon>Myida</taxon>
        <taxon>Dreissenoidea</taxon>
        <taxon>Dreissenidae</taxon>
        <taxon>Dreissena</taxon>
    </lineage>
</organism>
<evidence type="ECO:0000313" key="3">
    <source>
        <dbReference type="Proteomes" id="UP000828390"/>
    </source>
</evidence>
<evidence type="ECO:0000256" key="1">
    <source>
        <dbReference type="SAM" id="MobiDB-lite"/>
    </source>
</evidence>
<reference evidence="2" key="2">
    <citation type="submission" date="2020-11" db="EMBL/GenBank/DDBJ databases">
        <authorList>
            <person name="McCartney M.A."/>
            <person name="Auch B."/>
            <person name="Kono T."/>
            <person name="Mallez S."/>
            <person name="Becker A."/>
            <person name="Gohl D.M."/>
            <person name="Silverstein K.A.T."/>
            <person name="Koren S."/>
            <person name="Bechman K.B."/>
            <person name="Herman A."/>
            <person name="Abrahante J.E."/>
            <person name="Garbe J."/>
        </authorList>
    </citation>
    <scope>NUCLEOTIDE SEQUENCE</scope>
    <source>
        <strain evidence="2">Duluth1</strain>
        <tissue evidence="2">Whole animal</tissue>
    </source>
</reference>
<dbReference type="AlphaFoldDB" id="A0A9D4HTW8"/>
<name>A0A9D4HTW8_DREPO</name>
<dbReference type="EMBL" id="JAIWYP010000012">
    <property type="protein sequence ID" value="KAH3731154.1"/>
    <property type="molecule type" value="Genomic_DNA"/>
</dbReference>
<protein>
    <submittedName>
        <fullName evidence="2">Uncharacterized protein</fullName>
    </submittedName>
</protein>
<feature type="region of interest" description="Disordered" evidence="1">
    <location>
        <begin position="21"/>
        <end position="52"/>
    </location>
</feature>
<evidence type="ECO:0000313" key="2">
    <source>
        <dbReference type="EMBL" id="KAH3731154.1"/>
    </source>
</evidence>
<sequence length="71" mass="7486">MSPAPNPRLRRAAENVVYKRPIGVSDRSSSPPDRGLAQSGCQAHGGTRSGRLRAASESSCLGIFSSVRYGV</sequence>
<dbReference type="Proteomes" id="UP000828390">
    <property type="component" value="Unassembled WGS sequence"/>
</dbReference>
<accession>A0A9D4HTW8</accession>
<comment type="caution">
    <text evidence="2">The sequence shown here is derived from an EMBL/GenBank/DDBJ whole genome shotgun (WGS) entry which is preliminary data.</text>
</comment>
<gene>
    <name evidence="2" type="ORF">DPMN_057160</name>
</gene>
<reference evidence="2" key="1">
    <citation type="journal article" date="2019" name="bioRxiv">
        <title>The Genome of the Zebra Mussel, Dreissena polymorpha: A Resource for Invasive Species Research.</title>
        <authorList>
            <person name="McCartney M.A."/>
            <person name="Auch B."/>
            <person name="Kono T."/>
            <person name="Mallez S."/>
            <person name="Zhang Y."/>
            <person name="Obille A."/>
            <person name="Becker A."/>
            <person name="Abrahante J.E."/>
            <person name="Garbe J."/>
            <person name="Badalamenti J.P."/>
            <person name="Herman A."/>
            <person name="Mangelson H."/>
            <person name="Liachko I."/>
            <person name="Sullivan S."/>
            <person name="Sone E.D."/>
            <person name="Koren S."/>
            <person name="Silverstein K.A.T."/>
            <person name="Beckman K.B."/>
            <person name="Gohl D.M."/>
        </authorList>
    </citation>
    <scope>NUCLEOTIDE SEQUENCE</scope>
    <source>
        <strain evidence="2">Duluth1</strain>
        <tissue evidence="2">Whole animal</tissue>
    </source>
</reference>
<proteinExistence type="predicted"/>